<keyword evidence="4 6" id="KW-1133">Transmembrane helix</keyword>
<evidence type="ECO:0000256" key="5">
    <source>
        <dbReference type="ARBA" id="ARBA00023136"/>
    </source>
</evidence>
<sequence length="383" mass="43319">MWKQQWQLIRHHKWLQWSIIWLPLLLAAFLWWIFSAAIVRDLPIGVVDLSHSSLSRTLIRDIDATSTLAVTRHYASIDEASTDLVKSEIYAYIVIPYHFSRDITLGHQPAVTTFYNSQYILTGRLVNSAVAAVQASFNAKVDLVKTLSRGQQTALGALANAVPIQTQMTPLFNLNMNYAQFLLSGIIPALWQIIIVASVIMVLATYHEHTKQDSQWQQTPLIQLLKALVPYLPWFGLQGMAYLYWFYYALDWPNHGHVIMLIAAQWLTIAACVVMGTLFYLITLDAARSLSFAAAYTAPSFAFMGVTFPATNMGTLATLWRDILPISHYIEVQVQQVNYGLSSWHSLPTLLSLLWYLIPLVLVCWLAPKRLGSNSSETEEIQC</sequence>
<name>A0ABS7YQZ4_9VIBR</name>
<dbReference type="InterPro" id="IPR013525">
    <property type="entry name" value="ABC2_TM"/>
</dbReference>
<feature type="transmembrane region" description="Helical" evidence="6">
    <location>
        <begin position="347"/>
        <end position="367"/>
    </location>
</feature>
<accession>A0ABS7YQZ4</accession>
<feature type="transmembrane region" description="Helical" evidence="6">
    <location>
        <begin position="259"/>
        <end position="282"/>
    </location>
</feature>
<evidence type="ECO:0000259" key="7">
    <source>
        <dbReference type="Pfam" id="PF12698"/>
    </source>
</evidence>
<keyword evidence="3 6" id="KW-0812">Transmembrane</keyword>
<feature type="domain" description="ABC-2 type transporter transmembrane" evidence="7">
    <location>
        <begin position="13"/>
        <end position="360"/>
    </location>
</feature>
<organism evidence="8 9">
    <name type="scientific">Vibrio tritonius</name>
    <dbReference type="NCBI Taxonomy" id="1435069"/>
    <lineage>
        <taxon>Bacteria</taxon>
        <taxon>Pseudomonadati</taxon>
        <taxon>Pseudomonadota</taxon>
        <taxon>Gammaproteobacteria</taxon>
        <taxon>Vibrionales</taxon>
        <taxon>Vibrionaceae</taxon>
        <taxon>Vibrio</taxon>
    </lineage>
</organism>
<comment type="subcellular location">
    <subcellularLocation>
        <location evidence="1">Cell membrane</location>
        <topology evidence="1">Multi-pass membrane protein</topology>
    </subcellularLocation>
</comment>
<evidence type="ECO:0000256" key="1">
    <source>
        <dbReference type="ARBA" id="ARBA00004651"/>
    </source>
</evidence>
<reference evidence="9" key="1">
    <citation type="submission" date="2023-07" db="EMBL/GenBank/DDBJ databases">
        <title>Molecular identification of indigenous halophilic bacteria isolated from red sea cost, biodegradation of synthetic dyes and assessment of degraded metabolite toxicity.</title>
        <authorList>
            <person name="Chaieb K."/>
            <person name="Altayb H.N."/>
        </authorList>
    </citation>
    <scope>NUCLEOTIDE SEQUENCE [LARGE SCALE GENOMIC DNA]</scope>
    <source>
        <strain evidence="9">K20</strain>
    </source>
</reference>
<evidence type="ECO:0000313" key="8">
    <source>
        <dbReference type="EMBL" id="MCA2017472.1"/>
    </source>
</evidence>
<evidence type="ECO:0000256" key="2">
    <source>
        <dbReference type="ARBA" id="ARBA00022475"/>
    </source>
</evidence>
<dbReference type="RefSeq" id="WP_225251192.1">
    <property type="nucleotide sequence ID" value="NZ_JAIWIU010000107.1"/>
</dbReference>
<evidence type="ECO:0000256" key="4">
    <source>
        <dbReference type="ARBA" id="ARBA00022989"/>
    </source>
</evidence>
<feature type="transmembrane region" description="Helical" evidence="6">
    <location>
        <begin position="178"/>
        <end position="206"/>
    </location>
</feature>
<dbReference type="Proteomes" id="UP001199044">
    <property type="component" value="Unassembled WGS sequence"/>
</dbReference>
<gene>
    <name evidence="8" type="ORF">LDJ79_15210</name>
</gene>
<dbReference type="PANTHER" id="PTHR30294">
    <property type="entry name" value="MEMBRANE COMPONENT OF ABC TRANSPORTER YHHJ-RELATED"/>
    <property type="match status" value="1"/>
</dbReference>
<dbReference type="Pfam" id="PF12698">
    <property type="entry name" value="ABC2_membrane_3"/>
    <property type="match status" value="1"/>
</dbReference>
<keyword evidence="5 6" id="KW-0472">Membrane</keyword>
<evidence type="ECO:0000256" key="6">
    <source>
        <dbReference type="SAM" id="Phobius"/>
    </source>
</evidence>
<feature type="transmembrane region" description="Helical" evidence="6">
    <location>
        <begin position="20"/>
        <end position="39"/>
    </location>
</feature>
<keyword evidence="9" id="KW-1185">Reference proteome</keyword>
<dbReference type="PANTHER" id="PTHR30294:SF47">
    <property type="entry name" value="INNER MEMBRANE TRANSPORT PERMEASE YHHJ"/>
    <property type="match status" value="1"/>
</dbReference>
<evidence type="ECO:0000313" key="9">
    <source>
        <dbReference type="Proteomes" id="UP001199044"/>
    </source>
</evidence>
<dbReference type="EMBL" id="JAIWIU010000107">
    <property type="protein sequence ID" value="MCA2017472.1"/>
    <property type="molecule type" value="Genomic_DNA"/>
</dbReference>
<dbReference type="InterPro" id="IPR051449">
    <property type="entry name" value="ABC-2_transporter_component"/>
</dbReference>
<comment type="caution">
    <text evidence="8">The sequence shown here is derived from an EMBL/GenBank/DDBJ whole genome shotgun (WGS) entry which is preliminary data.</text>
</comment>
<feature type="transmembrane region" description="Helical" evidence="6">
    <location>
        <begin position="289"/>
        <end position="310"/>
    </location>
</feature>
<keyword evidence="2" id="KW-1003">Cell membrane</keyword>
<proteinExistence type="predicted"/>
<feature type="transmembrane region" description="Helical" evidence="6">
    <location>
        <begin position="227"/>
        <end position="247"/>
    </location>
</feature>
<evidence type="ECO:0000256" key="3">
    <source>
        <dbReference type="ARBA" id="ARBA00022692"/>
    </source>
</evidence>
<dbReference type="Gene3D" id="3.40.1710.10">
    <property type="entry name" value="abc type-2 transporter like domain"/>
    <property type="match status" value="1"/>
</dbReference>
<protein>
    <submittedName>
        <fullName evidence="8">ABC transporter permease</fullName>
    </submittedName>
</protein>